<dbReference type="AlphaFoldDB" id="A0AAV7VTS9"/>
<name>A0AAV7VTS9_PLEWA</name>
<dbReference type="Proteomes" id="UP001066276">
    <property type="component" value="Chromosome 2_1"/>
</dbReference>
<keyword evidence="2" id="KW-1133">Transmembrane helix</keyword>
<proteinExistence type="predicted"/>
<reference evidence="3" key="1">
    <citation type="journal article" date="2022" name="bioRxiv">
        <title>Sequencing and chromosome-scale assembly of the giantPleurodeles waltlgenome.</title>
        <authorList>
            <person name="Brown T."/>
            <person name="Elewa A."/>
            <person name="Iarovenko S."/>
            <person name="Subramanian E."/>
            <person name="Araus A.J."/>
            <person name="Petzold A."/>
            <person name="Susuki M."/>
            <person name="Suzuki K.-i.T."/>
            <person name="Hayashi T."/>
            <person name="Toyoda A."/>
            <person name="Oliveira C."/>
            <person name="Osipova E."/>
            <person name="Leigh N.D."/>
            <person name="Simon A."/>
            <person name="Yun M.H."/>
        </authorList>
    </citation>
    <scope>NUCLEOTIDE SEQUENCE</scope>
    <source>
        <strain evidence="3">20211129_DDA</strain>
        <tissue evidence="3">Liver</tissue>
    </source>
</reference>
<feature type="compositionally biased region" description="Basic and acidic residues" evidence="1">
    <location>
        <begin position="15"/>
        <end position="30"/>
    </location>
</feature>
<keyword evidence="2" id="KW-0472">Membrane</keyword>
<keyword evidence="4" id="KW-1185">Reference proteome</keyword>
<dbReference type="EMBL" id="JANPWB010000003">
    <property type="protein sequence ID" value="KAJ1203627.1"/>
    <property type="molecule type" value="Genomic_DNA"/>
</dbReference>
<feature type="region of interest" description="Disordered" evidence="1">
    <location>
        <begin position="1"/>
        <end position="30"/>
    </location>
</feature>
<comment type="caution">
    <text evidence="3">The sequence shown here is derived from an EMBL/GenBank/DDBJ whole genome shotgun (WGS) entry which is preliminary data.</text>
</comment>
<keyword evidence="2" id="KW-0812">Transmembrane</keyword>
<protein>
    <submittedName>
        <fullName evidence="3">Uncharacterized protein</fullName>
    </submittedName>
</protein>
<feature type="transmembrane region" description="Helical" evidence="2">
    <location>
        <begin position="57"/>
        <end position="77"/>
    </location>
</feature>
<sequence>MYLRFSGNPENTPKGGHDLEDHNAEQGTSRHPELQPYLLDIREQVAKDVEWLCCFDYRNYMGCRLCYLLTGAFIIWLHDTLLRAVSTTLVKLVFTYTPLTSIPFGFRYTEPHSCLLILGTRGIILLLGFLNICIIPY</sequence>
<organism evidence="3 4">
    <name type="scientific">Pleurodeles waltl</name>
    <name type="common">Iberian ribbed newt</name>
    <dbReference type="NCBI Taxonomy" id="8319"/>
    <lineage>
        <taxon>Eukaryota</taxon>
        <taxon>Metazoa</taxon>
        <taxon>Chordata</taxon>
        <taxon>Craniata</taxon>
        <taxon>Vertebrata</taxon>
        <taxon>Euteleostomi</taxon>
        <taxon>Amphibia</taxon>
        <taxon>Batrachia</taxon>
        <taxon>Caudata</taxon>
        <taxon>Salamandroidea</taxon>
        <taxon>Salamandridae</taxon>
        <taxon>Pleurodelinae</taxon>
        <taxon>Pleurodeles</taxon>
    </lineage>
</organism>
<evidence type="ECO:0000313" key="3">
    <source>
        <dbReference type="EMBL" id="KAJ1203627.1"/>
    </source>
</evidence>
<feature type="transmembrane region" description="Helical" evidence="2">
    <location>
        <begin position="115"/>
        <end position="135"/>
    </location>
</feature>
<evidence type="ECO:0000256" key="2">
    <source>
        <dbReference type="SAM" id="Phobius"/>
    </source>
</evidence>
<gene>
    <name evidence="3" type="ORF">NDU88_007411</name>
</gene>
<accession>A0AAV7VTS9</accession>
<evidence type="ECO:0000256" key="1">
    <source>
        <dbReference type="SAM" id="MobiDB-lite"/>
    </source>
</evidence>
<evidence type="ECO:0000313" key="4">
    <source>
        <dbReference type="Proteomes" id="UP001066276"/>
    </source>
</evidence>